<evidence type="ECO:0000259" key="1">
    <source>
        <dbReference type="Pfam" id="PF03080"/>
    </source>
</evidence>
<keyword evidence="3" id="KW-1185">Reference proteome</keyword>
<evidence type="ECO:0000313" key="3">
    <source>
        <dbReference type="Proteomes" id="UP001054821"/>
    </source>
</evidence>
<dbReference type="EMBL" id="JAJFAZ020000008">
    <property type="protein sequence ID" value="KAI5314178.1"/>
    <property type="molecule type" value="Genomic_DNA"/>
</dbReference>
<dbReference type="InterPro" id="IPR004314">
    <property type="entry name" value="Neprosin"/>
</dbReference>
<name>A0AAD4UWZ4_PRUDU</name>
<organism evidence="2 3">
    <name type="scientific">Prunus dulcis</name>
    <name type="common">Almond</name>
    <name type="synonym">Amygdalus dulcis</name>
    <dbReference type="NCBI Taxonomy" id="3755"/>
    <lineage>
        <taxon>Eukaryota</taxon>
        <taxon>Viridiplantae</taxon>
        <taxon>Streptophyta</taxon>
        <taxon>Embryophyta</taxon>
        <taxon>Tracheophyta</taxon>
        <taxon>Spermatophyta</taxon>
        <taxon>Magnoliopsida</taxon>
        <taxon>eudicotyledons</taxon>
        <taxon>Gunneridae</taxon>
        <taxon>Pentapetalae</taxon>
        <taxon>rosids</taxon>
        <taxon>fabids</taxon>
        <taxon>Rosales</taxon>
        <taxon>Rosaceae</taxon>
        <taxon>Amygdaloideae</taxon>
        <taxon>Amygdaleae</taxon>
        <taxon>Prunus</taxon>
    </lineage>
</organism>
<sequence>MIHPPGWDSCLLRNQGYRGTITIEQILSKTPYQKIGGLWYQTKNVAIGYWPKELVPSLEIEAGDVGWGGIAMAQEKENAPPLGSGQYPDGTSLESQGDTKEVFVGSVSRSSEVFSREKFRRLGEGVVSRSTHLVFMEDDEELGLLLGFAAPISSTAMSTAREEDLELETQLQSLNNLLSKPFSLKKAILSIALTFISSLPSITLDSRITKSSCGQLHFQLR</sequence>
<feature type="domain" description="Neprosin PEP catalytic" evidence="1">
    <location>
        <begin position="36"/>
        <end position="91"/>
    </location>
</feature>
<dbReference type="Pfam" id="PF03080">
    <property type="entry name" value="Neprosin"/>
    <property type="match status" value="1"/>
</dbReference>
<gene>
    <name evidence="2" type="ORF">L3X38_043354</name>
</gene>
<proteinExistence type="predicted"/>
<evidence type="ECO:0000313" key="2">
    <source>
        <dbReference type="EMBL" id="KAI5314178.1"/>
    </source>
</evidence>
<dbReference type="AlphaFoldDB" id="A0AAD4UWZ4"/>
<accession>A0AAD4UWZ4</accession>
<comment type="caution">
    <text evidence="2">The sequence shown here is derived from an EMBL/GenBank/DDBJ whole genome shotgun (WGS) entry which is preliminary data.</text>
</comment>
<protein>
    <recommendedName>
        <fullName evidence="1">Neprosin PEP catalytic domain-containing protein</fullName>
    </recommendedName>
</protein>
<reference evidence="2 3" key="1">
    <citation type="journal article" date="2022" name="G3 (Bethesda)">
        <title>Whole-genome sequence and methylome profiling of the almond [Prunus dulcis (Mill.) D.A. Webb] cultivar 'Nonpareil'.</title>
        <authorList>
            <person name="D'Amico-Willman K.M."/>
            <person name="Ouma W.Z."/>
            <person name="Meulia T."/>
            <person name="Sideli G.M."/>
            <person name="Gradziel T.M."/>
            <person name="Fresnedo-Ramirez J."/>
        </authorList>
    </citation>
    <scope>NUCLEOTIDE SEQUENCE [LARGE SCALE GENOMIC DNA]</scope>
    <source>
        <strain evidence="2">Clone GOH B32 T37-40</strain>
    </source>
</reference>
<dbReference type="Proteomes" id="UP001054821">
    <property type="component" value="Chromosome 8"/>
</dbReference>